<dbReference type="HOGENOM" id="CLU_3270353_0_0_9"/>
<evidence type="ECO:0000256" key="1">
    <source>
        <dbReference type="SAM" id="MobiDB-lite"/>
    </source>
</evidence>
<name>A8SDS2_9FIRM</name>
<dbReference type="EMBL" id="ABED02000028">
    <property type="protein sequence ID" value="EDP20983.1"/>
    <property type="molecule type" value="Genomic_DNA"/>
</dbReference>
<protein>
    <submittedName>
        <fullName evidence="2">Uncharacterized protein</fullName>
    </submittedName>
</protein>
<organism evidence="2 3">
    <name type="scientific">Faecalibacterium prausnitzii M21/2</name>
    <dbReference type="NCBI Taxonomy" id="411485"/>
    <lineage>
        <taxon>Bacteria</taxon>
        <taxon>Bacillati</taxon>
        <taxon>Bacillota</taxon>
        <taxon>Clostridia</taxon>
        <taxon>Eubacteriales</taxon>
        <taxon>Oscillospiraceae</taxon>
        <taxon>Faecalibacterium</taxon>
    </lineage>
</organism>
<evidence type="ECO:0000313" key="2">
    <source>
        <dbReference type="EMBL" id="EDP20983.1"/>
    </source>
</evidence>
<comment type="caution">
    <text evidence="2">The sequence shown here is derived from an EMBL/GenBank/DDBJ whole genome shotgun (WGS) entry which is preliminary data.</text>
</comment>
<dbReference type="AlphaFoldDB" id="A8SDS2"/>
<reference evidence="2 3" key="1">
    <citation type="submission" date="2007-09" db="EMBL/GenBank/DDBJ databases">
        <title>Draft genome sequence of Faecalibacterium prausnitzii M21/2.</title>
        <authorList>
            <person name="Sudarsanam P."/>
            <person name="Ley R."/>
            <person name="Guruge J."/>
            <person name="Turnbaugh P.J."/>
            <person name="Mahowald M."/>
            <person name="Liep D."/>
            <person name="Gordon J."/>
        </authorList>
    </citation>
    <scope>NUCLEOTIDE SEQUENCE [LARGE SCALE GENOMIC DNA]</scope>
    <source>
        <strain evidence="2 3">M21/2</strain>
    </source>
</reference>
<reference evidence="2 3" key="2">
    <citation type="submission" date="2007-09" db="EMBL/GenBank/DDBJ databases">
        <authorList>
            <person name="Fulton L."/>
            <person name="Clifton S."/>
            <person name="Fulton B."/>
            <person name="Xu J."/>
            <person name="Minx P."/>
            <person name="Pepin K.H."/>
            <person name="Johnson M."/>
            <person name="Thiruvilangam P."/>
            <person name="Bhonagiri V."/>
            <person name="Nash W.E."/>
            <person name="Mardis E.R."/>
            <person name="Wilson R.K."/>
        </authorList>
    </citation>
    <scope>NUCLEOTIDE SEQUENCE [LARGE SCALE GENOMIC DNA]</scope>
    <source>
        <strain evidence="2 3">M21/2</strain>
    </source>
</reference>
<proteinExistence type="predicted"/>
<gene>
    <name evidence="2" type="ORF">FAEPRAM212_02311</name>
</gene>
<feature type="region of interest" description="Disordered" evidence="1">
    <location>
        <begin position="1"/>
        <end position="20"/>
    </location>
</feature>
<sequence length="41" mass="4786">MSERTPINRMNRPGFRNGSRGGFYTKKKSFFCSFDELAQSH</sequence>
<accession>A8SDS2</accession>
<dbReference type="Proteomes" id="UP000005945">
    <property type="component" value="Unassembled WGS sequence"/>
</dbReference>
<evidence type="ECO:0000313" key="3">
    <source>
        <dbReference type="Proteomes" id="UP000005945"/>
    </source>
</evidence>